<accession>A0ABS1D1Z4</accession>
<protein>
    <recommendedName>
        <fullName evidence="4">Transglycosylase SLT domain-containing protein</fullName>
    </recommendedName>
</protein>
<evidence type="ECO:0000256" key="3">
    <source>
        <dbReference type="SAM" id="SignalP"/>
    </source>
</evidence>
<evidence type="ECO:0000259" key="4">
    <source>
        <dbReference type="Pfam" id="PF01464"/>
    </source>
</evidence>
<organism evidence="5 6">
    <name type="scientific">Paracraurococcus ruber</name>
    <dbReference type="NCBI Taxonomy" id="77675"/>
    <lineage>
        <taxon>Bacteria</taxon>
        <taxon>Pseudomonadati</taxon>
        <taxon>Pseudomonadota</taxon>
        <taxon>Alphaproteobacteria</taxon>
        <taxon>Acetobacterales</taxon>
        <taxon>Roseomonadaceae</taxon>
        <taxon>Paracraurococcus</taxon>
    </lineage>
</organism>
<feature type="region of interest" description="Disordered" evidence="2">
    <location>
        <begin position="224"/>
        <end position="246"/>
    </location>
</feature>
<dbReference type="Gene3D" id="1.10.530.10">
    <property type="match status" value="1"/>
</dbReference>
<comment type="caution">
    <text evidence="5">The sequence shown here is derived from an EMBL/GenBank/DDBJ whole genome shotgun (WGS) entry which is preliminary data.</text>
</comment>
<comment type="similarity">
    <text evidence="1">Belongs to the virb1 family.</text>
</comment>
<reference evidence="5 6" key="1">
    <citation type="journal article" date="2020" name="Microorganisms">
        <title>Osmotic Adaptation and Compatible Solute Biosynthesis of Phototrophic Bacteria as Revealed from Genome Analyses.</title>
        <authorList>
            <person name="Imhoff J.F."/>
            <person name="Rahn T."/>
            <person name="Kunzel S."/>
            <person name="Keller A."/>
            <person name="Neulinger S.C."/>
        </authorList>
    </citation>
    <scope>NUCLEOTIDE SEQUENCE [LARGE SCALE GENOMIC DNA]</scope>
    <source>
        <strain evidence="5 6">DSM 15382</strain>
    </source>
</reference>
<dbReference type="EMBL" id="NRSG01000210">
    <property type="protein sequence ID" value="MBK1660774.1"/>
    <property type="molecule type" value="Genomic_DNA"/>
</dbReference>
<feature type="domain" description="Transglycosylase SLT" evidence="4">
    <location>
        <begin position="39"/>
        <end position="162"/>
    </location>
</feature>
<keyword evidence="3" id="KW-0732">Signal</keyword>
<proteinExistence type="inferred from homology"/>
<sequence length="246" mass="25392">MLPRPPRIARGLCLLLPLAVPAMAGEAGDWQACRTAVAVAEAHAALPPGLLGAIARTESGRRNPETGRVEPWPWALNAAGMGVHAASRAEAVATVAALLARGLRSIDVGCLQVNLLHHPAAFASIEEAFDPLANARYAAGFLRDLHRRAGGDWARAIAWYHSATPERGEPYRLRVLAALAGGAAGLPAAPVLPGPSAVPRADAVAPVLAPAALQVRVVVPAQPGAAPRPPLPASGRLPRVITPRMG</sequence>
<dbReference type="SUPFAM" id="SSF53955">
    <property type="entry name" value="Lysozyme-like"/>
    <property type="match status" value="1"/>
</dbReference>
<feature type="signal peptide" evidence="3">
    <location>
        <begin position="1"/>
        <end position="24"/>
    </location>
</feature>
<evidence type="ECO:0000256" key="2">
    <source>
        <dbReference type="SAM" id="MobiDB-lite"/>
    </source>
</evidence>
<evidence type="ECO:0000313" key="6">
    <source>
        <dbReference type="Proteomes" id="UP000697995"/>
    </source>
</evidence>
<gene>
    <name evidence="5" type="ORF">CKO45_21355</name>
</gene>
<dbReference type="Proteomes" id="UP000697995">
    <property type="component" value="Unassembled WGS sequence"/>
</dbReference>
<dbReference type="InterPro" id="IPR023346">
    <property type="entry name" value="Lysozyme-like_dom_sf"/>
</dbReference>
<evidence type="ECO:0000256" key="1">
    <source>
        <dbReference type="ARBA" id="ARBA00009387"/>
    </source>
</evidence>
<evidence type="ECO:0000313" key="5">
    <source>
        <dbReference type="EMBL" id="MBK1660774.1"/>
    </source>
</evidence>
<keyword evidence="6" id="KW-1185">Reference proteome</keyword>
<dbReference type="InterPro" id="IPR008258">
    <property type="entry name" value="Transglycosylase_SLT_dom_1"/>
</dbReference>
<dbReference type="Pfam" id="PF01464">
    <property type="entry name" value="SLT"/>
    <property type="match status" value="1"/>
</dbReference>
<name>A0ABS1D1Z4_9PROT</name>
<feature type="chain" id="PRO_5045362493" description="Transglycosylase SLT domain-containing protein" evidence="3">
    <location>
        <begin position="25"/>
        <end position="246"/>
    </location>
</feature>